<dbReference type="Proteomes" id="UP000670475">
    <property type="component" value="Unassembled WGS sequence"/>
</dbReference>
<comment type="caution">
    <text evidence="2">The sequence shown here is derived from an EMBL/GenBank/DDBJ whole genome shotgun (WGS) entry which is preliminary data.</text>
</comment>
<dbReference type="InterPro" id="IPR029082">
    <property type="entry name" value="Imm35"/>
</dbReference>
<feature type="domain" description="Immunity protein 35" evidence="1">
    <location>
        <begin position="6"/>
        <end position="72"/>
    </location>
</feature>
<gene>
    <name evidence="2" type="ORF">JFN87_23250</name>
</gene>
<protein>
    <submittedName>
        <fullName evidence="2">Serine protease</fullName>
    </submittedName>
</protein>
<dbReference type="EMBL" id="JAGIQL010000112">
    <property type="protein sequence ID" value="MBP0460385.1"/>
    <property type="molecule type" value="Genomic_DNA"/>
</dbReference>
<dbReference type="RefSeq" id="WP_209342903.1">
    <property type="nucleotide sequence ID" value="NZ_JAGIQL010000112.1"/>
</dbReference>
<proteinExistence type="predicted"/>
<dbReference type="Pfam" id="PF15567">
    <property type="entry name" value="Imm35"/>
    <property type="match status" value="1"/>
</dbReference>
<keyword evidence="2" id="KW-0378">Hydrolase</keyword>
<name>A0A940MHY0_9ACTN</name>
<accession>A0A940MHY0</accession>
<dbReference type="AlphaFoldDB" id="A0A940MHY0"/>
<dbReference type="GO" id="GO:0006508">
    <property type="term" value="P:proteolysis"/>
    <property type="evidence" value="ECO:0007669"/>
    <property type="project" value="UniProtKB-KW"/>
</dbReference>
<evidence type="ECO:0000259" key="1">
    <source>
        <dbReference type="Pfam" id="PF15567"/>
    </source>
</evidence>
<keyword evidence="3" id="KW-1185">Reference proteome</keyword>
<sequence length="107" mass="11880">MISEEAAFASAREFLGGHRETYTPVLLPEKSSEHAVAWLVAFDSKEHLETGDLRFAPFTRVLVVPKDGTPVHFPPTYLPLEVYLGELAAGEWPVGPRGRYKRGSGRD</sequence>
<evidence type="ECO:0000313" key="2">
    <source>
        <dbReference type="EMBL" id="MBP0460385.1"/>
    </source>
</evidence>
<evidence type="ECO:0000313" key="3">
    <source>
        <dbReference type="Proteomes" id="UP000670475"/>
    </source>
</evidence>
<keyword evidence="2" id="KW-0645">Protease</keyword>
<dbReference type="GO" id="GO:0008233">
    <property type="term" value="F:peptidase activity"/>
    <property type="evidence" value="ECO:0007669"/>
    <property type="project" value="UniProtKB-KW"/>
</dbReference>
<organism evidence="2 3">
    <name type="scientific">Streptomyces montanisoli</name>
    <dbReference type="NCBI Taxonomy" id="2798581"/>
    <lineage>
        <taxon>Bacteria</taxon>
        <taxon>Bacillati</taxon>
        <taxon>Actinomycetota</taxon>
        <taxon>Actinomycetes</taxon>
        <taxon>Kitasatosporales</taxon>
        <taxon>Streptomycetaceae</taxon>
        <taxon>Streptomyces</taxon>
    </lineage>
</organism>
<reference evidence="2" key="1">
    <citation type="submission" date="2021-03" db="EMBL/GenBank/DDBJ databases">
        <title>Whole genome sequence of Streptomyces bomunensis MMS17-BM035.</title>
        <authorList>
            <person name="Lee J.H."/>
        </authorList>
    </citation>
    <scope>NUCLEOTIDE SEQUENCE</scope>
    <source>
        <strain evidence="2">MMS17-BM035</strain>
    </source>
</reference>